<feature type="region of interest" description="Disordered" evidence="11">
    <location>
        <begin position="821"/>
        <end position="874"/>
    </location>
</feature>
<dbReference type="InterPro" id="IPR049080">
    <property type="entry name" value="MOV-10-like_beta-barrel"/>
</dbReference>
<reference evidence="16" key="1">
    <citation type="journal article" date="2020" name="Nat. Commun.">
        <title>Genome assembly of wild tea tree DASZ reveals pedigree and selection history of tea varieties.</title>
        <authorList>
            <person name="Zhang W."/>
            <person name="Zhang Y."/>
            <person name="Qiu H."/>
            <person name="Guo Y."/>
            <person name="Wan H."/>
            <person name="Zhang X."/>
            <person name="Scossa F."/>
            <person name="Alseekh S."/>
            <person name="Zhang Q."/>
            <person name="Wang P."/>
            <person name="Xu L."/>
            <person name="Schmidt M.H."/>
            <person name="Jia X."/>
            <person name="Li D."/>
            <person name="Zhu A."/>
            <person name="Guo F."/>
            <person name="Chen W."/>
            <person name="Ni D."/>
            <person name="Usadel B."/>
            <person name="Fernie A.R."/>
            <person name="Wen W."/>
        </authorList>
    </citation>
    <scope>NUCLEOTIDE SEQUENCE [LARGE SCALE GENOMIC DNA]</scope>
    <source>
        <strain evidence="16">cv. G240</strain>
    </source>
</reference>
<keyword evidence="9" id="KW-0943">RNA-mediated gene silencing</keyword>
<dbReference type="Pfam" id="PF21634">
    <property type="entry name" value="MOV-10_beta-barrel"/>
    <property type="match status" value="1"/>
</dbReference>
<dbReference type="InterPro" id="IPR041679">
    <property type="entry name" value="DNA2/NAM7-like_C"/>
</dbReference>
<evidence type="ECO:0000256" key="8">
    <source>
        <dbReference type="ARBA" id="ARBA00022840"/>
    </source>
</evidence>
<feature type="compositionally biased region" description="Acidic residues" evidence="11">
    <location>
        <begin position="858"/>
        <end position="874"/>
    </location>
</feature>
<dbReference type="GO" id="GO:0016787">
    <property type="term" value="F:hydrolase activity"/>
    <property type="evidence" value="ECO:0007669"/>
    <property type="project" value="UniProtKB-KW"/>
</dbReference>
<reference evidence="15 16" key="2">
    <citation type="submission" date="2020-07" db="EMBL/GenBank/DDBJ databases">
        <title>Genome assembly of wild tea tree DASZ reveals pedigree and selection history of tea varieties.</title>
        <authorList>
            <person name="Zhang W."/>
        </authorList>
    </citation>
    <scope>NUCLEOTIDE SEQUENCE [LARGE SCALE GENOMIC DNA]</scope>
    <source>
        <strain evidence="16">cv. G240</strain>
        <tissue evidence="15">Leaf</tissue>
    </source>
</reference>
<dbReference type="Gene3D" id="3.40.50.300">
    <property type="entry name" value="P-loop containing nucleotide triphosphate hydrolases"/>
    <property type="match status" value="2"/>
</dbReference>
<comment type="catalytic activity">
    <reaction evidence="10">
        <text>ATP + H2O = ADP + phosphate + H(+)</text>
        <dbReference type="Rhea" id="RHEA:13065"/>
        <dbReference type="ChEBI" id="CHEBI:15377"/>
        <dbReference type="ChEBI" id="CHEBI:15378"/>
        <dbReference type="ChEBI" id="CHEBI:30616"/>
        <dbReference type="ChEBI" id="CHEBI:43474"/>
        <dbReference type="ChEBI" id="CHEBI:456216"/>
        <dbReference type="EC" id="3.6.4.13"/>
    </reaction>
</comment>
<dbReference type="InterPro" id="IPR027417">
    <property type="entry name" value="P-loop_NTPase"/>
</dbReference>
<dbReference type="PANTHER" id="PTHR45418">
    <property type="entry name" value="CANCER/TESTIS ANTIGEN 55"/>
    <property type="match status" value="1"/>
</dbReference>
<dbReference type="SUPFAM" id="SSF52540">
    <property type="entry name" value="P-loop containing nucleoside triphosphate hydrolases"/>
    <property type="match status" value="1"/>
</dbReference>
<comment type="similarity">
    <text evidence="2">Belongs to the DNA2/NAM7 helicase family. SDE3 subfamily.</text>
</comment>
<dbReference type="Proteomes" id="UP000593564">
    <property type="component" value="Unassembled WGS sequence"/>
</dbReference>
<evidence type="ECO:0000259" key="13">
    <source>
        <dbReference type="Pfam" id="PF13087"/>
    </source>
</evidence>
<sequence>MSTICGNWDEEFSSIPDRGEIGFIDYDDDKSVCSYNPDEEGPIVVSVPFPVVNGKPQSISVGETASDLITIRNTTMEPVELWKVDIYDSNPKDSFTISLMEPPSPTSDMEYIREFLEYFCLDDRVLQPGQTLTVWLSCKPKGVGLHTTAVHFDVGDDRIERVVLLLAEDKISKSLASNKPYRRDRKKKPLVVDAYAVDAYVPGARPAKASTRGSRFCLPSYPIPKDIRKLVENKDIPTGITEGLKKENYCNYFTTLLNMEEIKMEEDMRGYDMECVVFGKKGPFLTLEVPGLAEKRPSLVCGDFIYAKLASEDANDRTRPYQGYIYRVEAEEVHLKFDEEFHFHHKAGKPYNVQFTYNRINMRRLYQAIEASKGLETEFLFPSESTRKRLIRPPRLPPMSSVFNEEQNHAIRMILGCKEGPPYVIHGPPGTGKTVTLVGAILQLYTERNDAQVLVCAPSNSAADLILEKLLYEKVVAVEERDILRLNAPSRSIEDIKSDFHCFCFFEESAFTCPPLKKLIRYKIVISTYMSAALLYAEGVRRGHFSHIFLDEAGQASEPDTMIPVSQLCRRGTVVVLAGDPMQLGPVIHSKDAETYGLGKSYLSRLFECELYDPGNENYVTKLVRNYRCHPEILYLPSQLFYNGELIAFKDDSDSSVTWVDLLPNMEFPLLFIGIQGYDEREGNNPSWFNRFEASKGLNGEDIGVITPYRQQVLKLSNTLESLGCSGIKVGSVEQFQGQERQVIIISTVRSTVKHNEFDRFHCLGFLSNPRRFNVAITRARSLLIVIGNPHIIGKDLYWNMFLWRCVDNGSYQGCPLPERQNSPQECPAEENNLGYEEENPQPSDEVECEEQTHQAEEFNEPVFDETEWSDGWK</sequence>
<evidence type="ECO:0000259" key="14">
    <source>
        <dbReference type="Pfam" id="PF21634"/>
    </source>
</evidence>
<protein>
    <recommendedName>
        <fullName evidence="3">RNA helicase</fullName>
        <ecNumber evidence="3">3.6.4.13</ecNumber>
    </recommendedName>
</protein>
<evidence type="ECO:0000256" key="10">
    <source>
        <dbReference type="ARBA" id="ARBA00047984"/>
    </source>
</evidence>
<dbReference type="GO" id="GO:0003723">
    <property type="term" value="F:RNA binding"/>
    <property type="evidence" value="ECO:0007669"/>
    <property type="project" value="InterPro"/>
</dbReference>
<evidence type="ECO:0000256" key="5">
    <source>
        <dbReference type="ARBA" id="ARBA00022741"/>
    </source>
</evidence>
<dbReference type="AlphaFoldDB" id="A0A7J7GLT7"/>
<evidence type="ECO:0000256" key="4">
    <source>
        <dbReference type="ARBA" id="ARBA00022490"/>
    </source>
</evidence>
<dbReference type="Pfam" id="PF13087">
    <property type="entry name" value="AAA_12"/>
    <property type="match status" value="1"/>
</dbReference>
<dbReference type="GO" id="GO:0005737">
    <property type="term" value="C:cytoplasm"/>
    <property type="evidence" value="ECO:0007669"/>
    <property type="project" value="UniProtKB-SubCell"/>
</dbReference>
<gene>
    <name evidence="15" type="ORF">HYC85_019411</name>
</gene>
<dbReference type="InterPro" id="IPR041677">
    <property type="entry name" value="DNA2/NAM7_AAA_11"/>
</dbReference>
<dbReference type="CDD" id="cd18808">
    <property type="entry name" value="SF1_C_Upf1"/>
    <property type="match status" value="1"/>
</dbReference>
<feature type="domain" description="DNA2/NAM7 helicase helicase" evidence="12">
    <location>
        <begin position="521"/>
        <end position="591"/>
    </location>
</feature>
<evidence type="ECO:0000313" key="15">
    <source>
        <dbReference type="EMBL" id="KAF5941769.1"/>
    </source>
</evidence>
<name>A0A7J7GLT7_CAMSI</name>
<dbReference type="GO" id="GO:0032574">
    <property type="term" value="F:5'-3' RNA helicase activity"/>
    <property type="evidence" value="ECO:0007669"/>
    <property type="project" value="InterPro"/>
</dbReference>
<dbReference type="InterPro" id="IPR047187">
    <property type="entry name" value="SF1_C_Upf1"/>
</dbReference>
<feature type="domain" description="DNA2/NAM7 helicase helicase" evidence="12">
    <location>
        <begin position="403"/>
        <end position="493"/>
    </location>
</feature>
<evidence type="ECO:0000256" key="9">
    <source>
        <dbReference type="ARBA" id="ARBA00023158"/>
    </source>
</evidence>
<evidence type="ECO:0000256" key="6">
    <source>
        <dbReference type="ARBA" id="ARBA00022801"/>
    </source>
</evidence>
<dbReference type="InterPro" id="IPR026122">
    <property type="entry name" value="MOV-10/SDE3_DEXXQ/H-box"/>
</dbReference>
<keyword evidence="6" id="KW-0378">Hydrolase</keyword>
<evidence type="ECO:0000313" key="16">
    <source>
        <dbReference type="Proteomes" id="UP000593564"/>
    </source>
</evidence>
<feature type="compositionally biased region" description="Acidic residues" evidence="11">
    <location>
        <begin position="836"/>
        <end position="850"/>
    </location>
</feature>
<evidence type="ECO:0000256" key="7">
    <source>
        <dbReference type="ARBA" id="ARBA00022806"/>
    </source>
</evidence>
<evidence type="ECO:0000256" key="2">
    <source>
        <dbReference type="ARBA" id="ARBA00005601"/>
    </source>
</evidence>
<comment type="caution">
    <text evidence="15">The sequence shown here is derived from an EMBL/GenBank/DDBJ whole genome shotgun (WGS) entry which is preliminary data.</text>
</comment>
<dbReference type="GO" id="GO:0005524">
    <property type="term" value="F:ATP binding"/>
    <property type="evidence" value="ECO:0007669"/>
    <property type="project" value="UniProtKB-KW"/>
</dbReference>
<dbReference type="CDD" id="cd18038">
    <property type="entry name" value="DEXXQc_Helz-like"/>
    <property type="match status" value="1"/>
</dbReference>
<dbReference type="EC" id="3.6.4.13" evidence="3"/>
<evidence type="ECO:0000256" key="1">
    <source>
        <dbReference type="ARBA" id="ARBA00004496"/>
    </source>
</evidence>
<keyword evidence="16" id="KW-1185">Reference proteome</keyword>
<accession>A0A7J7GLT7</accession>
<dbReference type="GO" id="GO:0031047">
    <property type="term" value="P:regulatory ncRNA-mediated gene silencing"/>
    <property type="evidence" value="ECO:0007669"/>
    <property type="project" value="UniProtKB-KW"/>
</dbReference>
<keyword evidence="5" id="KW-0547">Nucleotide-binding</keyword>
<dbReference type="FunFam" id="3.40.50.300:FF:001468">
    <property type="entry name" value="Probable RNA helicase SDE3"/>
    <property type="match status" value="1"/>
</dbReference>
<proteinExistence type="inferred from homology"/>
<dbReference type="EMBL" id="JACBKZ010000009">
    <property type="protein sequence ID" value="KAF5941769.1"/>
    <property type="molecule type" value="Genomic_DNA"/>
</dbReference>
<evidence type="ECO:0000259" key="12">
    <source>
        <dbReference type="Pfam" id="PF13086"/>
    </source>
</evidence>
<evidence type="ECO:0000256" key="3">
    <source>
        <dbReference type="ARBA" id="ARBA00012552"/>
    </source>
</evidence>
<dbReference type="PANTHER" id="PTHR45418:SF1">
    <property type="entry name" value="CANCER_TESTIS ANTIGEN 55"/>
    <property type="match status" value="1"/>
</dbReference>
<feature type="domain" description="DNA2/NAM7 helicase-like C-terminal" evidence="13">
    <location>
        <begin position="600"/>
        <end position="790"/>
    </location>
</feature>
<organism evidence="15 16">
    <name type="scientific">Camellia sinensis</name>
    <name type="common">Tea plant</name>
    <name type="synonym">Thea sinensis</name>
    <dbReference type="NCBI Taxonomy" id="4442"/>
    <lineage>
        <taxon>Eukaryota</taxon>
        <taxon>Viridiplantae</taxon>
        <taxon>Streptophyta</taxon>
        <taxon>Embryophyta</taxon>
        <taxon>Tracheophyta</taxon>
        <taxon>Spermatophyta</taxon>
        <taxon>Magnoliopsida</taxon>
        <taxon>eudicotyledons</taxon>
        <taxon>Gunneridae</taxon>
        <taxon>Pentapetalae</taxon>
        <taxon>asterids</taxon>
        <taxon>Ericales</taxon>
        <taxon>Theaceae</taxon>
        <taxon>Camellia</taxon>
    </lineage>
</organism>
<feature type="domain" description="Helicase MOV-10-like beta-barrel" evidence="14">
    <location>
        <begin position="271"/>
        <end position="355"/>
    </location>
</feature>
<keyword evidence="7" id="KW-0347">Helicase</keyword>
<evidence type="ECO:0000256" key="11">
    <source>
        <dbReference type="SAM" id="MobiDB-lite"/>
    </source>
</evidence>
<comment type="subcellular location">
    <subcellularLocation>
        <location evidence="1">Cytoplasm</location>
    </subcellularLocation>
</comment>
<dbReference type="Pfam" id="PF13086">
    <property type="entry name" value="AAA_11"/>
    <property type="match status" value="2"/>
</dbReference>
<keyword evidence="4" id="KW-0963">Cytoplasm</keyword>
<keyword evidence="8" id="KW-0067">ATP-binding</keyword>